<accession>A0A914ENH3</accession>
<feature type="transmembrane region" description="Helical" evidence="2">
    <location>
        <begin position="145"/>
        <end position="165"/>
    </location>
</feature>
<dbReference type="SUPFAM" id="SSF103473">
    <property type="entry name" value="MFS general substrate transporter"/>
    <property type="match status" value="1"/>
</dbReference>
<keyword evidence="2" id="KW-1133">Transmembrane helix</keyword>
<evidence type="ECO:0000313" key="5">
    <source>
        <dbReference type="WBParaSite" id="ACRNAN_scaffold9815.g16923.t1"/>
    </source>
</evidence>
<dbReference type="Pfam" id="PF07690">
    <property type="entry name" value="MFS_1"/>
    <property type="match status" value="1"/>
</dbReference>
<feature type="transmembrane region" description="Helical" evidence="2">
    <location>
        <begin position="113"/>
        <end position="133"/>
    </location>
</feature>
<dbReference type="InterPro" id="IPR020846">
    <property type="entry name" value="MFS_dom"/>
</dbReference>
<dbReference type="PROSITE" id="PS50850">
    <property type="entry name" value="MFS"/>
    <property type="match status" value="1"/>
</dbReference>
<organism evidence="4 5">
    <name type="scientific">Acrobeloides nanus</name>
    <dbReference type="NCBI Taxonomy" id="290746"/>
    <lineage>
        <taxon>Eukaryota</taxon>
        <taxon>Metazoa</taxon>
        <taxon>Ecdysozoa</taxon>
        <taxon>Nematoda</taxon>
        <taxon>Chromadorea</taxon>
        <taxon>Rhabditida</taxon>
        <taxon>Tylenchina</taxon>
        <taxon>Cephalobomorpha</taxon>
        <taxon>Cephaloboidea</taxon>
        <taxon>Cephalobidae</taxon>
        <taxon>Acrobeloides</taxon>
    </lineage>
</organism>
<feature type="transmembrane region" description="Helical" evidence="2">
    <location>
        <begin position="81"/>
        <end position="101"/>
    </location>
</feature>
<dbReference type="GO" id="GO:0016020">
    <property type="term" value="C:membrane"/>
    <property type="evidence" value="ECO:0007669"/>
    <property type="project" value="UniProtKB-SubCell"/>
</dbReference>
<name>A0A914ENH3_9BILA</name>
<dbReference type="AlphaFoldDB" id="A0A914ENH3"/>
<feature type="transmembrane region" description="Helical" evidence="2">
    <location>
        <begin position="26"/>
        <end position="46"/>
    </location>
</feature>
<feature type="transmembrane region" description="Helical" evidence="2">
    <location>
        <begin position="55"/>
        <end position="75"/>
    </location>
</feature>
<feature type="transmembrane region" description="Helical" evidence="2">
    <location>
        <begin position="250"/>
        <end position="267"/>
    </location>
</feature>
<evidence type="ECO:0000313" key="4">
    <source>
        <dbReference type="Proteomes" id="UP000887540"/>
    </source>
</evidence>
<dbReference type="GO" id="GO:0022857">
    <property type="term" value="F:transmembrane transporter activity"/>
    <property type="evidence" value="ECO:0007669"/>
    <property type="project" value="InterPro"/>
</dbReference>
<dbReference type="InterPro" id="IPR011701">
    <property type="entry name" value="MFS"/>
</dbReference>
<keyword evidence="2" id="KW-0472">Membrane</keyword>
<feature type="transmembrane region" description="Helical" evidence="2">
    <location>
        <begin position="279"/>
        <end position="306"/>
    </location>
</feature>
<evidence type="ECO:0000259" key="3">
    <source>
        <dbReference type="PROSITE" id="PS50850"/>
    </source>
</evidence>
<feature type="transmembrane region" description="Helical" evidence="2">
    <location>
        <begin position="214"/>
        <end position="235"/>
    </location>
</feature>
<protein>
    <submittedName>
        <fullName evidence="5">Major facilitator superfamily (MFS) profile domain-containing protein</fullName>
    </submittedName>
</protein>
<sequence>MTKETSNLSNNATTSDYNYSPVEQGWLFSIIAVGQIFGTFVLSYGLSKFDIRKSFAAFGLISAIATLLTPLSAYIGFVPLLFMRFLQGFATSTSFAGIGSITQQWSTIKESGMFLSLLSCHLQIGSVFTMPVAGLLCESQWGWPALYYLQGGMTTVAFIAFYIFYRDDPYWHGLVSDKELSRIERGKISVSSRETKTQAHPPKVPYKAIFTDKVVWGVIIGIAGVQFGFCLFVQYGPVYMNKVCVDQPRLVRPCLVSLAFSGLNAVGSMKASQMMSQHFAYVLMNVITIISSFIILVLPMVIAILAPDNTHSQWSVIFIGVSMLTFTGLFIFLIFVEVEPRPWVKNSGVKNQVFQADIQKMDVVESKEKDAEKLDKNEI</sequence>
<dbReference type="Gene3D" id="1.20.1250.20">
    <property type="entry name" value="MFS general substrate transporter like domains"/>
    <property type="match status" value="1"/>
</dbReference>
<proteinExistence type="predicted"/>
<keyword evidence="2" id="KW-0812">Transmembrane</keyword>
<feature type="domain" description="Major facilitator superfamily (MFS) profile" evidence="3">
    <location>
        <begin position="1"/>
        <end position="379"/>
    </location>
</feature>
<dbReference type="InterPro" id="IPR036259">
    <property type="entry name" value="MFS_trans_sf"/>
</dbReference>
<evidence type="ECO:0000256" key="2">
    <source>
        <dbReference type="SAM" id="Phobius"/>
    </source>
</evidence>
<evidence type="ECO:0000256" key="1">
    <source>
        <dbReference type="ARBA" id="ARBA00004141"/>
    </source>
</evidence>
<comment type="subcellular location">
    <subcellularLocation>
        <location evidence="1">Membrane</location>
        <topology evidence="1">Multi-pass membrane protein</topology>
    </subcellularLocation>
</comment>
<reference evidence="5" key="1">
    <citation type="submission" date="2022-11" db="UniProtKB">
        <authorList>
            <consortium name="WormBaseParasite"/>
        </authorList>
    </citation>
    <scope>IDENTIFICATION</scope>
</reference>
<feature type="transmembrane region" description="Helical" evidence="2">
    <location>
        <begin position="312"/>
        <end position="336"/>
    </location>
</feature>
<dbReference type="PANTHER" id="PTHR45757">
    <property type="entry name" value="PROTEIN CBG23364-RELATED"/>
    <property type="match status" value="1"/>
</dbReference>
<dbReference type="Proteomes" id="UP000887540">
    <property type="component" value="Unplaced"/>
</dbReference>
<dbReference type="WBParaSite" id="ACRNAN_scaffold9815.g16923.t1">
    <property type="protein sequence ID" value="ACRNAN_scaffold9815.g16923.t1"/>
    <property type="gene ID" value="ACRNAN_scaffold9815.g16923"/>
</dbReference>
<keyword evidence="4" id="KW-1185">Reference proteome</keyword>
<dbReference type="PANTHER" id="PTHR45757:SF11">
    <property type="entry name" value="MAJOR FACILITATOR SUPERFAMILY (MFS) PROFILE DOMAIN-CONTAINING PROTEIN"/>
    <property type="match status" value="1"/>
</dbReference>